<organism evidence="2 3">
    <name type="scientific">Sagittula stellata (strain ATCC 700073 / DSM 11524 / E-37)</name>
    <dbReference type="NCBI Taxonomy" id="388399"/>
    <lineage>
        <taxon>Bacteria</taxon>
        <taxon>Pseudomonadati</taxon>
        <taxon>Pseudomonadota</taxon>
        <taxon>Alphaproteobacteria</taxon>
        <taxon>Rhodobacterales</taxon>
        <taxon>Roseobacteraceae</taxon>
        <taxon>Sagittula</taxon>
    </lineage>
</organism>
<reference evidence="2 3" key="1">
    <citation type="submission" date="2006-06" db="EMBL/GenBank/DDBJ databases">
        <authorList>
            <person name="Moran M.A."/>
            <person name="Ferriera S."/>
            <person name="Johnson J."/>
            <person name="Kravitz S."/>
            <person name="Beeson K."/>
            <person name="Sutton G."/>
            <person name="Rogers Y.-H."/>
            <person name="Friedman R."/>
            <person name="Frazier M."/>
            <person name="Venter J.C."/>
        </authorList>
    </citation>
    <scope>NUCLEOTIDE SEQUENCE [LARGE SCALE GENOMIC DNA]</scope>
    <source>
        <strain evidence="2 3">E-37</strain>
    </source>
</reference>
<feature type="signal peptide" evidence="1">
    <location>
        <begin position="1"/>
        <end position="20"/>
    </location>
</feature>
<keyword evidence="1" id="KW-0732">Signal</keyword>
<dbReference type="RefSeq" id="WP_005855505.1">
    <property type="nucleotide sequence ID" value="NZ_AAYA01000001.1"/>
</dbReference>
<dbReference type="AlphaFoldDB" id="A3JYG8"/>
<proteinExistence type="predicted"/>
<dbReference type="Pfam" id="PF09898">
    <property type="entry name" value="DUF2125"/>
    <property type="match status" value="1"/>
</dbReference>
<dbReference type="Proteomes" id="UP000005713">
    <property type="component" value="Unassembled WGS sequence"/>
</dbReference>
<name>A3JYG8_SAGS3</name>
<dbReference type="OrthoDB" id="7791409at2"/>
<feature type="chain" id="PRO_5002655083" description="DUF2125 domain-containing protein" evidence="1">
    <location>
        <begin position="21"/>
        <end position="507"/>
    </location>
</feature>
<accession>A3JYG8</accession>
<evidence type="ECO:0000313" key="3">
    <source>
        <dbReference type="Proteomes" id="UP000005713"/>
    </source>
</evidence>
<gene>
    <name evidence="2" type="ORF">SSE37_21152</name>
</gene>
<evidence type="ECO:0008006" key="4">
    <source>
        <dbReference type="Google" id="ProtNLM"/>
    </source>
</evidence>
<sequence length="507" mass="53119">MKRFATASALALVLSGPAYADITPQQAWDSFEAYMAGFGYKVSATETGGGDTLTVSAITMTIPVPEEDASVVVTMPDMTYTSAGDGSVDVSMPERSQVVVTFSENGEEQDGRIKLGMTHSGMAMNISGDENDMHYTYSADSLGVTLDEIESPDEVLPPDVLKATVSMGPMAGTADVSKGTDRQTISQEVTYGDIAYDFAFKDPENAKSSGMLKGTLRGLAAAGETTVPLELDYEDPAAMFAAGFAVDATMAHKGGTTEFNFVDGSDTVSGTLSSEAGELGMSMSQAAMTYALSATGQTVSMTVPDMPFPIDARFGEAGFSIEVPLEKSETPKPAGLSILLADFTMADMLWNIFDPGQTLPRDPATIGANVEAEVTPFVSLLDPDAIEAVESQGGVPGELNALTLSDLVIRAVGAELLGAGSFTFDNTDLETFDGMPRPEGEVNLQVSGLNGLIDKLIAMGLVQEQDAMGARMMLGMFTVPGAEPDTASSTIEFNAQGQILANGQRIK</sequence>
<dbReference type="EMBL" id="AAYA01000001">
    <property type="protein sequence ID" value="EBA10554.1"/>
    <property type="molecule type" value="Genomic_DNA"/>
</dbReference>
<evidence type="ECO:0000256" key="1">
    <source>
        <dbReference type="SAM" id="SignalP"/>
    </source>
</evidence>
<dbReference type="InterPro" id="IPR018666">
    <property type="entry name" value="DUF2125"/>
</dbReference>
<comment type="caution">
    <text evidence="2">The sequence shown here is derived from an EMBL/GenBank/DDBJ whole genome shotgun (WGS) entry which is preliminary data.</text>
</comment>
<protein>
    <recommendedName>
        <fullName evidence="4">DUF2125 domain-containing protein</fullName>
    </recommendedName>
</protein>
<dbReference type="eggNOG" id="COG2982">
    <property type="taxonomic scope" value="Bacteria"/>
</dbReference>
<evidence type="ECO:0000313" key="2">
    <source>
        <dbReference type="EMBL" id="EBA10554.1"/>
    </source>
</evidence>
<keyword evidence="3" id="KW-1185">Reference proteome</keyword>